<gene>
    <name evidence="1" type="ORF">EYF80_003006</name>
</gene>
<evidence type="ECO:0000313" key="2">
    <source>
        <dbReference type="Proteomes" id="UP000314294"/>
    </source>
</evidence>
<proteinExistence type="predicted"/>
<keyword evidence="2" id="KW-1185">Reference proteome</keyword>
<accession>A0A4Z2JAQ3</accession>
<protein>
    <submittedName>
        <fullName evidence="1">Uncharacterized protein</fullName>
    </submittedName>
</protein>
<reference evidence="1 2" key="1">
    <citation type="submission" date="2019-03" db="EMBL/GenBank/DDBJ databases">
        <title>First draft genome of Liparis tanakae, snailfish: a comprehensive survey of snailfish specific genes.</title>
        <authorList>
            <person name="Kim W."/>
            <person name="Song I."/>
            <person name="Jeong J.-H."/>
            <person name="Kim D."/>
            <person name="Kim S."/>
            <person name="Ryu S."/>
            <person name="Song J.Y."/>
            <person name="Lee S.K."/>
        </authorList>
    </citation>
    <scope>NUCLEOTIDE SEQUENCE [LARGE SCALE GENOMIC DNA]</scope>
    <source>
        <tissue evidence="1">Muscle</tissue>
    </source>
</reference>
<comment type="caution">
    <text evidence="1">The sequence shown here is derived from an EMBL/GenBank/DDBJ whole genome shotgun (WGS) entry which is preliminary data.</text>
</comment>
<sequence length="110" mass="12130">MSLTTVIIAKLKYLQLISTREAKQAAPRHEIQDRGADDGVDARSAANFPRFYAATYLPGQLVTHFKNRTRGRLAAVEGEVKDEERESGVQLPEADANLNVLLFTCGGLRT</sequence>
<dbReference type="Proteomes" id="UP000314294">
    <property type="component" value="Unassembled WGS sequence"/>
</dbReference>
<name>A0A4Z2JAQ3_9TELE</name>
<evidence type="ECO:0000313" key="1">
    <source>
        <dbReference type="EMBL" id="TNN86823.1"/>
    </source>
</evidence>
<dbReference type="EMBL" id="SRLO01000013">
    <property type="protein sequence ID" value="TNN86823.1"/>
    <property type="molecule type" value="Genomic_DNA"/>
</dbReference>
<organism evidence="1 2">
    <name type="scientific">Liparis tanakae</name>
    <name type="common">Tanaka's snailfish</name>
    <dbReference type="NCBI Taxonomy" id="230148"/>
    <lineage>
        <taxon>Eukaryota</taxon>
        <taxon>Metazoa</taxon>
        <taxon>Chordata</taxon>
        <taxon>Craniata</taxon>
        <taxon>Vertebrata</taxon>
        <taxon>Euteleostomi</taxon>
        <taxon>Actinopterygii</taxon>
        <taxon>Neopterygii</taxon>
        <taxon>Teleostei</taxon>
        <taxon>Neoteleostei</taxon>
        <taxon>Acanthomorphata</taxon>
        <taxon>Eupercaria</taxon>
        <taxon>Perciformes</taxon>
        <taxon>Cottioidei</taxon>
        <taxon>Cottales</taxon>
        <taxon>Liparidae</taxon>
        <taxon>Liparis</taxon>
    </lineage>
</organism>
<dbReference type="AlphaFoldDB" id="A0A4Z2JAQ3"/>